<proteinExistence type="predicted"/>
<organism evidence="1 2">
    <name type="scientific">Rhizobium oryzicola</name>
    <dbReference type="NCBI Taxonomy" id="1232668"/>
    <lineage>
        <taxon>Bacteria</taxon>
        <taxon>Pseudomonadati</taxon>
        <taxon>Pseudomonadota</taxon>
        <taxon>Alphaproteobacteria</taxon>
        <taxon>Hyphomicrobiales</taxon>
        <taxon>Rhizobiaceae</taxon>
        <taxon>Rhizobium/Agrobacterium group</taxon>
        <taxon>Rhizobium</taxon>
    </lineage>
</organism>
<sequence>MRLSSDFRASVLTVFKQALLKRVAIIWFDSVEKATATVASAANGDVADIILTFAGSSYQP</sequence>
<evidence type="ECO:0000313" key="2">
    <source>
        <dbReference type="Proteomes" id="UP001169006"/>
    </source>
</evidence>
<gene>
    <name evidence="1" type="ORF">Q2T52_02000</name>
</gene>
<protein>
    <submittedName>
        <fullName evidence="1">Uncharacterized protein</fullName>
    </submittedName>
</protein>
<keyword evidence="2" id="KW-1185">Reference proteome</keyword>
<reference evidence="1" key="2">
    <citation type="submission" date="2023-07" db="EMBL/GenBank/DDBJ databases">
        <authorList>
            <person name="Sun H."/>
        </authorList>
    </citation>
    <scope>NUCLEOTIDE SEQUENCE</scope>
    <source>
        <strain evidence="1">05753</strain>
    </source>
</reference>
<accession>A0ABT8SR03</accession>
<comment type="caution">
    <text evidence="1">The sequence shown here is derived from an EMBL/GenBank/DDBJ whole genome shotgun (WGS) entry which is preliminary data.</text>
</comment>
<name>A0ABT8SR03_9HYPH</name>
<reference evidence="1" key="1">
    <citation type="journal article" date="2015" name="Int. J. Syst. Evol. Microbiol.">
        <title>Rhizobium oryzicola sp. nov., potential plant-growth-promoting endophytic bacteria isolated from rice roots.</title>
        <authorList>
            <person name="Zhang X.X."/>
            <person name="Gao J.S."/>
            <person name="Cao Y.H."/>
            <person name="Sheirdil R.A."/>
            <person name="Wang X.C."/>
            <person name="Zhang L."/>
        </authorList>
    </citation>
    <scope>NUCLEOTIDE SEQUENCE</scope>
    <source>
        <strain evidence="1">05753</strain>
    </source>
</reference>
<dbReference type="RefSeq" id="WP_302075001.1">
    <property type="nucleotide sequence ID" value="NZ_JAUKWQ010000001.1"/>
</dbReference>
<dbReference type="Proteomes" id="UP001169006">
    <property type="component" value="Unassembled WGS sequence"/>
</dbReference>
<evidence type="ECO:0000313" key="1">
    <source>
        <dbReference type="EMBL" id="MDO1580858.1"/>
    </source>
</evidence>
<dbReference type="EMBL" id="JAUKWQ010000001">
    <property type="protein sequence ID" value="MDO1580858.1"/>
    <property type="molecule type" value="Genomic_DNA"/>
</dbReference>